<gene>
    <name evidence="3" type="ORF">MMSR116_28440</name>
</gene>
<sequence length="113" mass="11316">MVGTRALSDRTARVSMIRAAIGASALILLSGPVLAQSAASRIDQPTPGTLPSGVGTTQGGASPAERSTGSVSPPSAISASTDVMQGGSTGSESSRGKDARTNPLDHLPPEYKR</sequence>
<organism evidence="3 4">
    <name type="scientific">Methylobacterium mesophilicum SR1.6/6</name>
    <dbReference type="NCBI Taxonomy" id="908290"/>
    <lineage>
        <taxon>Bacteria</taxon>
        <taxon>Pseudomonadati</taxon>
        <taxon>Pseudomonadota</taxon>
        <taxon>Alphaproteobacteria</taxon>
        <taxon>Hyphomicrobiales</taxon>
        <taxon>Methylobacteriaceae</taxon>
        <taxon>Methylobacterium</taxon>
    </lineage>
</organism>
<protein>
    <submittedName>
        <fullName evidence="3">Uncharacterized protein</fullName>
    </submittedName>
</protein>
<keyword evidence="2" id="KW-0732">Signal</keyword>
<evidence type="ECO:0000256" key="1">
    <source>
        <dbReference type="SAM" id="MobiDB-lite"/>
    </source>
</evidence>
<accession>A0A6B9FXL2</accession>
<name>A0A6B9FXL2_9HYPH</name>
<dbReference type="RefSeq" id="WP_010684214.1">
    <property type="nucleotide sequence ID" value="NZ_CP043538.1"/>
</dbReference>
<feature type="region of interest" description="Disordered" evidence="1">
    <location>
        <begin position="37"/>
        <end position="113"/>
    </location>
</feature>
<dbReference type="EMBL" id="CP043538">
    <property type="protein sequence ID" value="QGY05388.1"/>
    <property type="molecule type" value="Genomic_DNA"/>
</dbReference>
<dbReference type="Proteomes" id="UP000012488">
    <property type="component" value="Chromosome"/>
</dbReference>
<dbReference type="OrthoDB" id="8002876at2"/>
<reference evidence="3 4" key="1">
    <citation type="journal article" date="2012" name="Genet. Mol. Biol.">
        <title>Analysis of 16S rRNA and mxaF genes revealing insights into Methylobacterium niche-specific plant association.</title>
        <authorList>
            <person name="Dourado M.N."/>
            <person name="Andreote F.D."/>
            <person name="Dini-Andreote F."/>
            <person name="Conti R."/>
            <person name="Araujo J.M."/>
            <person name="Araujo W.L."/>
        </authorList>
    </citation>
    <scope>NUCLEOTIDE SEQUENCE [LARGE SCALE GENOMIC DNA]</scope>
    <source>
        <strain evidence="3 4">SR1.6/6</strain>
    </source>
</reference>
<evidence type="ECO:0000313" key="4">
    <source>
        <dbReference type="Proteomes" id="UP000012488"/>
    </source>
</evidence>
<evidence type="ECO:0000313" key="3">
    <source>
        <dbReference type="EMBL" id="QGY05388.1"/>
    </source>
</evidence>
<dbReference type="AlphaFoldDB" id="A0A6B9FXL2"/>
<reference evidence="3 4" key="2">
    <citation type="journal article" date="2013" name="Genome Announc.">
        <title>Draft Genome Sequence of Methylobacterium mesophilicum Strain SR1.6/6, Isolated from Citrus sinensis.</title>
        <authorList>
            <person name="Marinho Almeida D."/>
            <person name="Dini-Andreote F."/>
            <person name="Camargo Neves A.A."/>
            <person name="Juca Ramos R.T."/>
            <person name="Andreote F.D."/>
            <person name="Carneiro A.R."/>
            <person name="Oliveira de Souza Lima A."/>
            <person name="Caracciolo Gomes de Sa P.H."/>
            <person name="Ribeiro Barbosa M.S."/>
            <person name="Araujo W.L."/>
            <person name="Silva A."/>
        </authorList>
    </citation>
    <scope>NUCLEOTIDE SEQUENCE [LARGE SCALE GENOMIC DNA]</scope>
    <source>
        <strain evidence="3 4">SR1.6/6</strain>
    </source>
</reference>
<feature type="signal peptide" evidence="2">
    <location>
        <begin position="1"/>
        <end position="35"/>
    </location>
</feature>
<proteinExistence type="predicted"/>
<feature type="compositionally biased region" description="Polar residues" evidence="1">
    <location>
        <begin position="65"/>
        <end position="83"/>
    </location>
</feature>
<evidence type="ECO:0000256" key="2">
    <source>
        <dbReference type="SAM" id="SignalP"/>
    </source>
</evidence>
<feature type="chain" id="PRO_5025356060" evidence="2">
    <location>
        <begin position="36"/>
        <end position="113"/>
    </location>
</feature>
<dbReference type="KEGG" id="mmes:MMSR116_28440"/>